<gene>
    <name evidence="1" type="ORF">MLD38_001807</name>
</gene>
<organism evidence="1 2">
    <name type="scientific">Melastoma candidum</name>
    <dbReference type="NCBI Taxonomy" id="119954"/>
    <lineage>
        <taxon>Eukaryota</taxon>
        <taxon>Viridiplantae</taxon>
        <taxon>Streptophyta</taxon>
        <taxon>Embryophyta</taxon>
        <taxon>Tracheophyta</taxon>
        <taxon>Spermatophyta</taxon>
        <taxon>Magnoliopsida</taxon>
        <taxon>eudicotyledons</taxon>
        <taxon>Gunneridae</taxon>
        <taxon>Pentapetalae</taxon>
        <taxon>rosids</taxon>
        <taxon>malvids</taxon>
        <taxon>Myrtales</taxon>
        <taxon>Melastomataceae</taxon>
        <taxon>Melastomatoideae</taxon>
        <taxon>Melastomateae</taxon>
        <taxon>Melastoma</taxon>
    </lineage>
</organism>
<accession>A0ACB9SFQ0</accession>
<proteinExistence type="predicted"/>
<comment type="caution">
    <text evidence="1">The sequence shown here is derived from an EMBL/GenBank/DDBJ whole genome shotgun (WGS) entry which is preliminary data.</text>
</comment>
<protein>
    <submittedName>
        <fullName evidence="1">Uncharacterized protein</fullName>
    </submittedName>
</protein>
<dbReference type="EMBL" id="CM042880">
    <property type="protein sequence ID" value="KAI4389597.1"/>
    <property type="molecule type" value="Genomic_DNA"/>
</dbReference>
<keyword evidence="2" id="KW-1185">Reference proteome</keyword>
<evidence type="ECO:0000313" key="1">
    <source>
        <dbReference type="EMBL" id="KAI4389597.1"/>
    </source>
</evidence>
<evidence type="ECO:0000313" key="2">
    <source>
        <dbReference type="Proteomes" id="UP001057402"/>
    </source>
</evidence>
<dbReference type="Proteomes" id="UP001057402">
    <property type="component" value="Chromosome 1"/>
</dbReference>
<name>A0ACB9SFQ0_9MYRT</name>
<reference evidence="2" key="1">
    <citation type="journal article" date="2023" name="Front. Plant Sci.">
        <title>Chromosomal-level genome assembly of Melastoma candidum provides insights into trichome evolution.</title>
        <authorList>
            <person name="Zhong Y."/>
            <person name="Wu W."/>
            <person name="Sun C."/>
            <person name="Zou P."/>
            <person name="Liu Y."/>
            <person name="Dai S."/>
            <person name="Zhou R."/>
        </authorList>
    </citation>
    <scope>NUCLEOTIDE SEQUENCE [LARGE SCALE GENOMIC DNA]</scope>
</reference>
<sequence length="142" mass="15779">MDQTSQLLRPGYLQWASSFSDETTSSDSQKSIPVPKAKVRRLVFTSSAGTVDVQSTQKPVYDENSWSNPNFARSVEMTVWVHKKFFEIWIVLILIVGPFVVTVCCRMHNLNGRSSSAAGRRVAEDVPTNNEDAGRIKVAATT</sequence>